<keyword evidence="2" id="KW-1185">Reference proteome</keyword>
<proteinExistence type="predicted"/>
<evidence type="ECO:0000313" key="2">
    <source>
        <dbReference type="Proteomes" id="UP000579281"/>
    </source>
</evidence>
<dbReference type="Gene3D" id="1.10.1200.10">
    <property type="entry name" value="ACP-like"/>
    <property type="match status" value="1"/>
</dbReference>
<evidence type="ECO:0000313" key="1">
    <source>
        <dbReference type="EMBL" id="MBB6216431.1"/>
    </source>
</evidence>
<dbReference type="Proteomes" id="UP000579281">
    <property type="component" value="Unassembled WGS sequence"/>
</dbReference>
<dbReference type="AlphaFoldDB" id="A0A841KSQ2"/>
<sequence>MKDNEKRLKQVMMDVLDISYEAINEDTSVDTVDEWDSVKHLNLVLAIEAEFDITFTEEQTVEILSYPLIKIVLEEHGIRFDI</sequence>
<dbReference type="InterPro" id="IPR036736">
    <property type="entry name" value="ACP-like_sf"/>
</dbReference>
<protein>
    <submittedName>
        <fullName evidence="1">Acyl carrier protein</fullName>
    </submittedName>
</protein>
<organism evidence="1 2">
    <name type="scientific">Anaerosolibacter carboniphilus</name>
    <dbReference type="NCBI Taxonomy" id="1417629"/>
    <lineage>
        <taxon>Bacteria</taxon>
        <taxon>Bacillati</taxon>
        <taxon>Bacillota</taxon>
        <taxon>Clostridia</taxon>
        <taxon>Peptostreptococcales</taxon>
        <taxon>Thermotaleaceae</taxon>
        <taxon>Anaerosolibacter</taxon>
    </lineage>
</organism>
<gene>
    <name evidence="1" type="ORF">HNQ80_002531</name>
</gene>
<accession>A0A841KSQ2</accession>
<reference evidence="1 2" key="1">
    <citation type="submission" date="2020-08" db="EMBL/GenBank/DDBJ databases">
        <title>Genomic Encyclopedia of Type Strains, Phase IV (KMG-IV): sequencing the most valuable type-strain genomes for metagenomic binning, comparative biology and taxonomic classification.</title>
        <authorList>
            <person name="Goeker M."/>
        </authorList>
    </citation>
    <scope>NUCLEOTIDE SEQUENCE [LARGE SCALE GENOMIC DNA]</scope>
    <source>
        <strain evidence="1 2">DSM 103526</strain>
    </source>
</reference>
<dbReference type="EMBL" id="JACHEN010000014">
    <property type="protein sequence ID" value="MBB6216431.1"/>
    <property type="molecule type" value="Genomic_DNA"/>
</dbReference>
<dbReference type="RefSeq" id="WP_184310965.1">
    <property type="nucleotide sequence ID" value="NZ_JACHEN010000014.1"/>
</dbReference>
<name>A0A841KSQ2_9FIRM</name>
<comment type="caution">
    <text evidence="1">The sequence shown here is derived from an EMBL/GenBank/DDBJ whole genome shotgun (WGS) entry which is preliminary data.</text>
</comment>
<dbReference type="SUPFAM" id="SSF47336">
    <property type="entry name" value="ACP-like"/>
    <property type="match status" value="1"/>
</dbReference>